<keyword evidence="3" id="KW-0862">Zinc</keyword>
<keyword evidence="1" id="KW-0479">Metal-binding</keyword>
<keyword evidence="2" id="KW-0863">Zinc-finger</keyword>
<comment type="caution">
    <text evidence="4">Lacks conserved residue(s) required for the propagation of feature annotation.</text>
</comment>
<evidence type="ECO:0000313" key="7">
    <source>
        <dbReference type="Proteomes" id="UP000245461"/>
    </source>
</evidence>
<organism evidence="6 7">
    <name type="scientific">Zavarzinia aquatilis</name>
    <dbReference type="NCBI Taxonomy" id="2211142"/>
    <lineage>
        <taxon>Bacteria</taxon>
        <taxon>Pseudomonadati</taxon>
        <taxon>Pseudomonadota</taxon>
        <taxon>Alphaproteobacteria</taxon>
        <taxon>Rhodospirillales</taxon>
        <taxon>Zavarziniaceae</taxon>
        <taxon>Zavarzinia</taxon>
    </lineage>
</organism>
<name>A0A317DSN5_9PROT</name>
<accession>A0A317DSN5</accession>
<evidence type="ECO:0000256" key="4">
    <source>
        <dbReference type="PROSITE-ProRule" id="PRU00510"/>
    </source>
</evidence>
<dbReference type="SUPFAM" id="SSF57716">
    <property type="entry name" value="Glucocorticoid receptor-like (DNA-binding domain)"/>
    <property type="match status" value="1"/>
</dbReference>
<proteinExistence type="predicted"/>
<dbReference type="PROSITE" id="PS51128">
    <property type="entry name" value="ZF_DKSA_2"/>
    <property type="match status" value="1"/>
</dbReference>
<dbReference type="EMBL" id="QGLE01000022">
    <property type="protein sequence ID" value="PWR17671.1"/>
    <property type="molecule type" value="Genomic_DNA"/>
</dbReference>
<dbReference type="InterPro" id="IPR000962">
    <property type="entry name" value="Znf_DskA_TraR"/>
</dbReference>
<dbReference type="Proteomes" id="UP000245461">
    <property type="component" value="Unassembled WGS sequence"/>
</dbReference>
<gene>
    <name evidence="6" type="ORF">DKG74_20790</name>
</gene>
<feature type="domain" description="Zinc finger DksA/TraR C4-type" evidence="5">
    <location>
        <begin position="3"/>
        <end position="35"/>
    </location>
</feature>
<reference evidence="6 7" key="1">
    <citation type="submission" date="2018-05" db="EMBL/GenBank/DDBJ databases">
        <title>Zavarzinia sp. HR-AS.</title>
        <authorList>
            <person name="Lee Y."/>
            <person name="Jeon C.O."/>
        </authorList>
    </citation>
    <scope>NUCLEOTIDE SEQUENCE [LARGE SCALE GENOMIC DNA]</scope>
    <source>
        <strain evidence="6 7">HR-AS</strain>
    </source>
</reference>
<evidence type="ECO:0000259" key="5">
    <source>
        <dbReference type="Pfam" id="PF01258"/>
    </source>
</evidence>
<dbReference type="Gene3D" id="1.20.120.910">
    <property type="entry name" value="DksA, coiled-coil domain"/>
    <property type="match status" value="1"/>
</dbReference>
<keyword evidence="7" id="KW-1185">Reference proteome</keyword>
<protein>
    <recommendedName>
        <fullName evidence="5">Zinc finger DksA/TraR C4-type domain-containing protein</fullName>
    </recommendedName>
</protein>
<dbReference type="GO" id="GO:0008270">
    <property type="term" value="F:zinc ion binding"/>
    <property type="evidence" value="ECO:0007669"/>
    <property type="project" value="UniProtKB-KW"/>
</dbReference>
<comment type="caution">
    <text evidence="6">The sequence shown here is derived from an EMBL/GenBank/DDBJ whole genome shotgun (WGS) entry which is preliminary data.</text>
</comment>
<dbReference type="Pfam" id="PF01258">
    <property type="entry name" value="zf-dskA_traR"/>
    <property type="match status" value="1"/>
</dbReference>
<evidence type="ECO:0000256" key="1">
    <source>
        <dbReference type="ARBA" id="ARBA00022723"/>
    </source>
</evidence>
<sequence length="37" mass="4377">MWCIECGDPIEEARREALKDEGVLRCVECQRIAERRL</sequence>
<dbReference type="OrthoDB" id="962301at2"/>
<dbReference type="AlphaFoldDB" id="A0A317DSN5"/>
<evidence type="ECO:0000256" key="3">
    <source>
        <dbReference type="ARBA" id="ARBA00022833"/>
    </source>
</evidence>
<evidence type="ECO:0000256" key="2">
    <source>
        <dbReference type="ARBA" id="ARBA00022771"/>
    </source>
</evidence>
<evidence type="ECO:0000313" key="6">
    <source>
        <dbReference type="EMBL" id="PWR17671.1"/>
    </source>
</evidence>